<dbReference type="InterPro" id="IPR013425">
    <property type="entry name" value="Autotrns_rpt"/>
</dbReference>
<dbReference type="InterPro" id="IPR022398">
    <property type="entry name" value="Peptidase_S8_His-AS"/>
</dbReference>
<organism evidence="9 10">
    <name type="scientific">Azospirillum thermophilum</name>
    <dbReference type="NCBI Taxonomy" id="2202148"/>
    <lineage>
        <taxon>Bacteria</taxon>
        <taxon>Pseudomonadati</taxon>
        <taxon>Pseudomonadota</taxon>
        <taxon>Alphaproteobacteria</taxon>
        <taxon>Rhodospirillales</taxon>
        <taxon>Azospirillaceae</taxon>
        <taxon>Azospirillum</taxon>
    </lineage>
</organism>
<dbReference type="GO" id="GO:0019867">
    <property type="term" value="C:outer membrane"/>
    <property type="evidence" value="ECO:0007669"/>
    <property type="project" value="InterPro"/>
</dbReference>
<evidence type="ECO:0000256" key="2">
    <source>
        <dbReference type="ARBA" id="ARBA00022729"/>
    </source>
</evidence>
<dbReference type="InterPro" id="IPR036709">
    <property type="entry name" value="Autotransporte_beta_dom_sf"/>
</dbReference>
<dbReference type="NCBIfam" id="TIGR01414">
    <property type="entry name" value="autotrans_barl"/>
    <property type="match status" value="1"/>
</dbReference>
<dbReference type="SUPFAM" id="SSF103515">
    <property type="entry name" value="Autotransporter"/>
    <property type="match status" value="1"/>
</dbReference>
<dbReference type="CDD" id="cd04848">
    <property type="entry name" value="Peptidases_S8_Autotransporter_serine_protease_like"/>
    <property type="match status" value="1"/>
</dbReference>
<dbReference type="OrthoDB" id="5930286at2"/>
<feature type="active site" description="Charge relay system" evidence="5 6">
    <location>
        <position position="72"/>
    </location>
</feature>
<comment type="similarity">
    <text evidence="6">Belongs to the peptidase S8 family.</text>
</comment>
<dbReference type="EMBL" id="CP029354">
    <property type="protein sequence ID" value="AWK88363.1"/>
    <property type="molecule type" value="Genomic_DNA"/>
</dbReference>
<dbReference type="Proteomes" id="UP000245629">
    <property type="component" value="Chromosome 3"/>
</dbReference>
<dbReference type="NCBIfam" id="TIGR02601">
    <property type="entry name" value="autotrns_rpt"/>
    <property type="match status" value="1"/>
</dbReference>
<dbReference type="InterPro" id="IPR034061">
    <property type="entry name" value="Peptidases_S8_Autotransporter"/>
</dbReference>
<evidence type="ECO:0000256" key="1">
    <source>
        <dbReference type="ARBA" id="ARBA00022670"/>
    </source>
</evidence>
<dbReference type="SUPFAM" id="SSF52743">
    <property type="entry name" value="Subtilisin-like"/>
    <property type="match status" value="1"/>
</dbReference>
<evidence type="ECO:0000313" key="10">
    <source>
        <dbReference type="Proteomes" id="UP000245629"/>
    </source>
</evidence>
<dbReference type="AlphaFoldDB" id="A0A2S2CV18"/>
<dbReference type="PROSITE" id="PS51208">
    <property type="entry name" value="AUTOTRANSPORTER"/>
    <property type="match status" value="1"/>
</dbReference>
<sequence>MKLAVRGLTGALLASAAFFGPLPGPALAQTIGDPASFVTAEYLADHGLALSNAAQAYALGFTGKGVIVGVIDTGLDTSHPEFAGKIAVGGQDLLYGVPMTDRDGHGTHVAGTIAAARDGIGMHGVAFDARVIPFRSIRGRGDTETQLPNDVSATTRGIDAAVAAGARVINGSYGPSFYDEAYPNTAQMIGPSDAAEAQALIRAARAGVVGVFAAGNEYTDNPVINRNPTGSAFLPYVRPSNRDSGVYVTVDDDGDPTEANYDFSELEGMVVAVASVDRNKRISWFSNRCGVARNWCLVAFGGGAAGENQPSTADDVLSAKAGGGYFTTYGTSMASPHVAGGIAVLMEAFPGLSARDIVYILLNTAEDLGAPGVDEIYGHGLMDLGKAVRGPTSFAAGGFTTITVANGSGATFANDISGTGGLIKQGAGTLTLTGANSYTGLSQVQAGTLAVNGTVAGGVTVSQGATLRGTGRVDGGTLVAGTLAPGNSPGTLTAGGPVELTRTATLAVEIDGTGTGNGAGNHDRLIVTGTGGSFTAGGTIAPVTRGISAPATNSFTPTLGQGFTVVEAAGGVLGSFGGLTQPTSGLPAGTRFDAVYGSRTLTLRVTPARYGDIAAAGLTGTRNRNAAGGALDAARPVAGTRPDAAAQPVFDALYPLAGEAVGQALDQIGGAIHGEAMQAQLGVRRAVGGAIGDRLALLRDGSAAAQASAGLGRVGVTGRGAAALGVAEGGLTERGGAEGAGGDRAAWIRVLGSFGSIRGDGNAPGVKARTGAALVGADAEVARGVTAGLAVGYSRTDADARKGGGSVTIDGYHATLYGAASVGSAFIEGTAGYSFDRYESSRPLSFGGYSAVASGKADGHDLSASLTAGTRLTVEGVTVEPSAGLRVDRLFRSGFGERGAGLLSLSVADETLTAVRSTIGARANTLVTLEDGTEIRPSLRLHWAHDLADRGAETRAGLAAASFTTAGTRVGRDAALIGTGVSVGLSGSLALYADYGAELRRHAADHTVAAGLKLAW</sequence>
<dbReference type="RefSeq" id="WP_109330561.1">
    <property type="nucleotide sequence ID" value="NZ_CP029354.1"/>
</dbReference>
<dbReference type="PANTHER" id="PTHR42884">
    <property type="entry name" value="PROPROTEIN CONVERTASE SUBTILISIN/KEXIN-RELATED"/>
    <property type="match status" value="1"/>
</dbReference>
<feature type="chain" id="PRO_5015620751" description="Autotransporter domain-containing protein" evidence="7">
    <location>
        <begin position="29"/>
        <end position="1016"/>
    </location>
</feature>
<protein>
    <recommendedName>
        <fullName evidence="8">Autotransporter domain-containing protein</fullName>
    </recommendedName>
</protein>
<evidence type="ECO:0000256" key="3">
    <source>
        <dbReference type="ARBA" id="ARBA00022801"/>
    </source>
</evidence>
<dbReference type="KEGG" id="azz:DEW08_19950"/>
<dbReference type="GO" id="GO:0004252">
    <property type="term" value="F:serine-type endopeptidase activity"/>
    <property type="evidence" value="ECO:0007669"/>
    <property type="project" value="UniProtKB-UniRule"/>
</dbReference>
<evidence type="ECO:0000313" key="9">
    <source>
        <dbReference type="EMBL" id="AWK88363.1"/>
    </source>
</evidence>
<dbReference type="InterPro" id="IPR000209">
    <property type="entry name" value="Peptidase_S8/S53_dom"/>
</dbReference>
<keyword evidence="3 6" id="KW-0378">Hydrolase</keyword>
<keyword evidence="1 6" id="KW-0645">Protease</keyword>
<keyword evidence="4 6" id="KW-0720">Serine protease</keyword>
<dbReference type="InterPro" id="IPR023827">
    <property type="entry name" value="Peptidase_S8_Asp-AS"/>
</dbReference>
<dbReference type="PROSITE" id="PS51892">
    <property type="entry name" value="SUBTILASE"/>
    <property type="match status" value="1"/>
</dbReference>
<evidence type="ECO:0000256" key="4">
    <source>
        <dbReference type="ARBA" id="ARBA00022825"/>
    </source>
</evidence>
<dbReference type="Pfam" id="PF12951">
    <property type="entry name" value="PATR"/>
    <property type="match status" value="1"/>
</dbReference>
<gene>
    <name evidence="9" type="ORF">DEW08_19950</name>
</gene>
<dbReference type="InterPro" id="IPR023828">
    <property type="entry name" value="Peptidase_S8_Ser-AS"/>
</dbReference>
<feature type="active site" description="Charge relay system" evidence="5 6">
    <location>
        <position position="332"/>
    </location>
</feature>
<proteinExistence type="inferred from homology"/>
<evidence type="ECO:0000256" key="6">
    <source>
        <dbReference type="PROSITE-ProRule" id="PRU01240"/>
    </source>
</evidence>
<dbReference type="InterPro" id="IPR036852">
    <property type="entry name" value="Peptidase_S8/S53_dom_sf"/>
</dbReference>
<keyword evidence="2 7" id="KW-0732">Signal</keyword>
<dbReference type="PANTHER" id="PTHR42884:SF14">
    <property type="entry name" value="NEUROENDOCRINE CONVERTASE 1"/>
    <property type="match status" value="1"/>
</dbReference>
<dbReference type="PRINTS" id="PR00723">
    <property type="entry name" value="SUBTILISIN"/>
</dbReference>
<dbReference type="SMART" id="SM00869">
    <property type="entry name" value="Autotransporter"/>
    <property type="match status" value="1"/>
</dbReference>
<dbReference type="InterPro" id="IPR006315">
    <property type="entry name" value="OM_autotransptr_brl_dom"/>
</dbReference>
<evidence type="ECO:0000256" key="7">
    <source>
        <dbReference type="SAM" id="SignalP"/>
    </source>
</evidence>
<reference evidence="10" key="1">
    <citation type="submission" date="2018-05" db="EMBL/GenBank/DDBJ databases">
        <title>Azospirillum thermophila sp. nov., a novel isolated from hot spring.</title>
        <authorList>
            <person name="Zhao Z."/>
        </authorList>
    </citation>
    <scope>NUCLEOTIDE SEQUENCE [LARGE SCALE GENOMIC DNA]</scope>
    <source>
        <strain evidence="10">CFH 70021</strain>
    </source>
</reference>
<evidence type="ECO:0000259" key="8">
    <source>
        <dbReference type="PROSITE" id="PS51208"/>
    </source>
</evidence>
<dbReference type="Pfam" id="PF00082">
    <property type="entry name" value="Peptidase_S8"/>
    <property type="match status" value="1"/>
</dbReference>
<dbReference type="Gene3D" id="2.40.128.130">
    <property type="entry name" value="Autotransporter beta-domain"/>
    <property type="match status" value="1"/>
</dbReference>
<dbReference type="GO" id="GO:0016485">
    <property type="term" value="P:protein processing"/>
    <property type="evidence" value="ECO:0007669"/>
    <property type="project" value="TreeGrafter"/>
</dbReference>
<dbReference type="InterPro" id="IPR015500">
    <property type="entry name" value="Peptidase_S8_subtilisin-rel"/>
</dbReference>
<dbReference type="PROSITE" id="PS00136">
    <property type="entry name" value="SUBTILASE_ASP"/>
    <property type="match status" value="1"/>
</dbReference>
<dbReference type="Gene3D" id="3.40.50.200">
    <property type="entry name" value="Peptidase S8/S53 domain"/>
    <property type="match status" value="1"/>
</dbReference>
<dbReference type="InterPro" id="IPR005546">
    <property type="entry name" value="Autotransporte_beta"/>
</dbReference>
<name>A0A2S2CV18_9PROT</name>
<accession>A0A2S2CV18</accession>
<dbReference type="Pfam" id="PF03797">
    <property type="entry name" value="Autotransporter"/>
    <property type="match status" value="1"/>
</dbReference>
<feature type="signal peptide" evidence="7">
    <location>
        <begin position="1"/>
        <end position="28"/>
    </location>
</feature>
<dbReference type="PROSITE" id="PS00137">
    <property type="entry name" value="SUBTILASE_HIS"/>
    <property type="match status" value="1"/>
</dbReference>
<keyword evidence="10" id="KW-1185">Reference proteome</keyword>
<feature type="active site" description="Charge relay system" evidence="5 6">
    <location>
        <position position="105"/>
    </location>
</feature>
<dbReference type="PROSITE" id="PS00138">
    <property type="entry name" value="SUBTILASE_SER"/>
    <property type="match status" value="1"/>
</dbReference>
<evidence type="ECO:0000256" key="5">
    <source>
        <dbReference type="PIRSR" id="PIRSR615500-1"/>
    </source>
</evidence>
<feature type="domain" description="Autotransporter" evidence="8">
    <location>
        <begin position="739"/>
        <end position="1016"/>
    </location>
</feature>
<dbReference type="GO" id="GO:0005886">
    <property type="term" value="C:plasma membrane"/>
    <property type="evidence" value="ECO:0007669"/>
    <property type="project" value="TreeGrafter"/>
</dbReference>